<accession>A0AAU8IXJ1</accession>
<evidence type="ECO:0000313" key="1">
    <source>
        <dbReference type="EMBL" id="XCJ72765.1"/>
    </source>
</evidence>
<organism evidence="1">
    <name type="scientific">Streptomyces tabacisoli</name>
    <dbReference type="NCBI Taxonomy" id="3156398"/>
    <lineage>
        <taxon>Bacteria</taxon>
        <taxon>Bacillati</taxon>
        <taxon>Actinomycetota</taxon>
        <taxon>Actinomycetes</taxon>
        <taxon>Kitasatosporales</taxon>
        <taxon>Streptomycetaceae</taxon>
        <taxon>Streptomyces</taxon>
    </lineage>
</organism>
<reference evidence="1" key="1">
    <citation type="submission" date="2024-06" db="EMBL/GenBank/DDBJ databases">
        <title>Streptomyces sp. strain HUAS MG91 genome sequences.</title>
        <authorList>
            <person name="Mo P."/>
        </authorList>
    </citation>
    <scope>NUCLEOTIDE SEQUENCE</scope>
    <source>
        <strain evidence="1">HUAS MG91</strain>
    </source>
</reference>
<sequence length="127" mass="13503">MRLPAEAVAATALIEVVRISALPAERGDPYPGRVVAHWVGSEAADALGLVESLPGGEQHRCGFSPGWSIRAYEDSLDLALFEAAFCFSCHEVRMHGTAVPPALTTQFFDADGLPAQDLLALFRAAVP</sequence>
<name>A0AAU8IXJ1_9ACTN</name>
<protein>
    <submittedName>
        <fullName evidence="1">Uncharacterized protein</fullName>
    </submittedName>
</protein>
<gene>
    <name evidence="1" type="ORF">ABII15_23625</name>
</gene>
<proteinExistence type="predicted"/>
<dbReference type="KEGG" id="stac:ABII15_23625"/>
<dbReference type="EMBL" id="CP159534">
    <property type="protein sequence ID" value="XCJ72765.1"/>
    <property type="molecule type" value="Genomic_DNA"/>
</dbReference>
<dbReference type="AlphaFoldDB" id="A0AAU8IXJ1"/>
<dbReference type="RefSeq" id="WP_353944285.1">
    <property type="nucleotide sequence ID" value="NZ_CP159534.1"/>
</dbReference>